<dbReference type="AlphaFoldDB" id="A0AA35KQT1"/>
<gene>
    <name evidence="5" type="ORF">PODLI_1B038358</name>
</gene>
<dbReference type="PANTHER" id="PTHR14334">
    <property type="entry name" value="B-CELL ANTIGEN RECEPTOR COMPLEX-ASSOCIATED PROTEIN"/>
    <property type="match status" value="1"/>
</dbReference>
<dbReference type="InterPro" id="IPR013783">
    <property type="entry name" value="Ig-like_fold"/>
</dbReference>
<evidence type="ECO:0000313" key="5">
    <source>
        <dbReference type="EMBL" id="CAI5781902.1"/>
    </source>
</evidence>
<dbReference type="SUPFAM" id="SSF48726">
    <property type="entry name" value="Immunoglobulin"/>
    <property type="match status" value="3"/>
</dbReference>
<proteinExistence type="predicted"/>
<reference evidence="5" key="1">
    <citation type="submission" date="2022-12" db="EMBL/GenBank/DDBJ databases">
        <authorList>
            <person name="Alioto T."/>
            <person name="Alioto T."/>
            <person name="Gomez Garrido J."/>
        </authorList>
    </citation>
    <scope>NUCLEOTIDE SEQUENCE</scope>
</reference>
<evidence type="ECO:0000256" key="1">
    <source>
        <dbReference type="ARBA" id="ARBA00023319"/>
    </source>
</evidence>
<evidence type="ECO:0000256" key="2">
    <source>
        <dbReference type="SAM" id="MobiDB-lite"/>
    </source>
</evidence>
<dbReference type="Pfam" id="PF07686">
    <property type="entry name" value="V-set"/>
    <property type="match status" value="1"/>
</dbReference>
<dbReference type="InterPro" id="IPR036179">
    <property type="entry name" value="Ig-like_dom_sf"/>
</dbReference>
<feature type="transmembrane region" description="Helical" evidence="3">
    <location>
        <begin position="383"/>
        <end position="409"/>
    </location>
</feature>
<dbReference type="InterPro" id="IPR007110">
    <property type="entry name" value="Ig-like_dom"/>
</dbReference>
<protein>
    <submittedName>
        <fullName evidence="5">Oncogenes-like isoform X1</fullName>
    </submittedName>
</protein>
<feature type="domain" description="Ig-like" evidence="4">
    <location>
        <begin position="172"/>
        <end position="261"/>
    </location>
</feature>
<evidence type="ECO:0000259" key="4">
    <source>
        <dbReference type="PROSITE" id="PS50835"/>
    </source>
</evidence>
<name>A0AA35KQT1_9SAUR</name>
<dbReference type="InterPro" id="IPR013106">
    <property type="entry name" value="Ig_V-set"/>
</dbReference>
<dbReference type="PANTHER" id="PTHR14334:SF2">
    <property type="entry name" value="B-CELL ANTIGEN RECEPTOR COMPLEX-ASSOCIATED PROTEIN BETA CHAIN"/>
    <property type="match status" value="1"/>
</dbReference>
<dbReference type="Proteomes" id="UP001178461">
    <property type="component" value="Chromosome 8"/>
</dbReference>
<dbReference type="PROSITE" id="PS50835">
    <property type="entry name" value="IG_LIKE"/>
    <property type="match status" value="3"/>
</dbReference>
<keyword evidence="6" id="KW-1185">Reference proteome</keyword>
<sequence length="479" mass="51702">MVDSWHCGVSSWVSAWKDTVDCKKRSLQQGKMWLPCLLFLLFLHVGSIMNAVPHSSVMQTPATVTVEEGSTLNMQCKFSGDSTKWSIKWYKVKGNEQVELLNSSLIHIFTHLKDKLSNFTLKSVDLKDAGTYLCNVVIDTALQPLSNGTKVTIIEITDFEVNQTSGSIHEVEGADVTIECRFRTVGRNSSMYVSWDKDGLAVEQANKTGSYRITQNLRAGFASLTLTNATVSDSGLYVCNVGREPRNQTKSSGIASHVVITTANLSVIQSPAFIQGMEGQTLIINCSIAVAKNVRLLPYSVTWYKNGTDGREEEVTGAGRTLSTTTGLASLILPSVQRNDSGMYRCAVGSNGRGNGTMVTISERDKQPETDSGSPGAGIGPGIGAGIGAGAGAAAGILLLFLLLSVLAWRYKKRAKESTTETEGASTKEAGTHLPLTSQQKELTYASLRFNKKEVEPDAGVIYAEVRTKPKQRAGNSQI</sequence>
<evidence type="ECO:0000256" key="3">
    <source>
        <dbReference type="SAM" id="Phobius"/>
    </source>
</evidence>
<dbReference type="EMBL" id="OX395133">
    <property type="protein sequence ID" value="CAI5781902.1"/>
    <property type="molecule type" value="Genomic_DNA"/>
</dbReference>
<dbReference type="GO" id="GO:0050853">
    <property type="term" value="P:B cell receptor signaling pathway"/>
    <property type="evidence" value="ECO:0007669"/>
    <property type="project" value="TreeGrafter"/>
</dbReference>
<dbReference type="GO" id="GO:0030183">
    <property type="term" value="P:B cell differentiation"/>
    <property type="evidence" value="ECO:0007669"/>
    <property type="project" value="TreeGrafter"/>
</dbReference>
<organism evidence="5 6">
    <name type="scientific">Podarcis lilfordi</name>
    <name type="common">Lilford's wall lizard</name>
    <dbReference type="NCBI Taxonomy" id="74358"/>
    <lineage>
        <taxon>Eukaryota</taxon>
        <taxon>Metazoa</taxon>
        <taxon>Chordata</taxon>
        <taxon>Craniata</taxon>
        <taxon>Vertebrata</taxon>
        <taxon>Euteleostomi</taxon>
        <taxon>Lepidosauria</taxon>
        <taxon>Squamata</taxon>
        <taxon>Bifurcata</taxon>
        <taxon>Unidentata</taxon>
        <taxon>Episquamata</taxon>
        <taxon>Laterata</taxon>
        <taxon>Lacertibaenia</taxon>
        <taxon>Lacertidae</taxon>
        <taxon>Podarcis</taxon>
    </lineage>
</organism>
<dbReference type="InterPro" id="IPR003599">
    <property type="entry name" value="Ig_sub"/>
</dbReference>
<keyword evidence="3" id="KW-1133">Transmembrane helix</keyword>
<dbReference type="GO" id="GO:0019815">
    <property type="term" value="C:B cell receptor complex"/>
    <property type="evidence" value="ECO:0007669"/>
    <property type="project" value="TreeGrafter"/>
</dbReference>
<evidence type="ECO:0000313" key="6">
    <source>
        <dbReference type="Proteomes" id="UP001178461"/>
    </source>
</evidence>
<dbReference type="InterPro" id="IPR003598">
    <property type="entry name" value="Ig_sub2"/>
</dbReference>
<keyword evidence="1" id="KW-0393">Immunoglobulin domain</keyword>
<feature type="domain" description="Ig-like" evidence="4">
    <location>
        <begin position="53"/>
        <end position="152"/>
    </location>
</feature>
<feature type="region of interest" description="Disordered" evidence="2">
    <location>
        <begin position="415"/>
        <end position="438"/>
    </location>
</feature>
<dbReference type="CDD" id="cd00099">
    <property type="entry name" value="IgV"/>
    <property type="match status" value="2"/>
</dbReference>
<dbReference type="SMART" id="SM00408">
    <property type="entry name" value="IGc2"/>
    <property type="match status" value="3"/>
</dbReference>
<keyword evidence="3" id="KW-0812">Transmembrane</keyword>
<accession>A0AA35KQT1</accession>
<dbReference type="Pfam" id="PF13927">
    <property type="entry name" value="Ig_3"/>
    <property type="match status" value="2"/>
</dbReference>
<keyword evidence="3" id="KW-0472">Membrane</keyword>
<dbReference type="Gene3D" id="2.60.40.10">
    <property type="entry name" value="Immunoglobulins"/>
    <property type="match status" value="3"/>
</dbReference>
<feature type="transmembrane region" description="Helical" evidence="3">
    <location>
        <begin position="32"/>
        <end position="52"/>
    </location>
</feature>
<dbReference type="SMART" id="SM00406">
    <property type="entry name" value="IGv"/>
    <property type="match status" value="3"/>
</dbReference>
<dbReference type="GO" id="GO:0009897">
    <property type="term" value="C:external side of plasma membrane"/>
    <property type="evidence" value="ECO:0007669"/>
    <property type="project" value="TreeGrafter"/>
</dbReference>
<dbReference type="SMART" id="SM00409">
    <property type="entry name" value="IG"/>
    <property type="match status" value="3"/>
</dbReference>
<feature type="domain" description="Ig-like" evidence="4">
    <location>
        <begin position="278"/>
        <end position="362"/>
    </location>
</feature>